<dbReference type="GO" id="GO:0005829">
    <property type="term" value="C:cytosol"/>
    <property type="evidence" value="ECO:0007669"/>
    <property type="project" value="TreeGrafter"/>
</dbReference>
<dbReference type="AlphaFoldDB" id="A0A0M3HJW0"/>
<dbReference type="Proteomes" id="UP000036681">
    <property type="component" value="Unplaced"/>
</dbReference>
<dbReference type="GO" id="GO:0051536">
    <property type="term" value="F:iron-sulfur cluster binding"/>
    <property type="evidence" value="ECO:0007669"/>
    <property type="project" value="InterPro"/>
</dbReference>
<dbReference type="Pfam" id="PF04055">
    <property type="entry name" value="Radical_SAM"/>
    <property type="match status" value="1"/>
</dbReference>
<sequence length="121" mass="13895">MGSAANLCVNLLRVIELIKERTNICKQIHLPAQSGSNTVLEAMGRGYTRESYLALVDQIRQLIPEVSLTSDFIAGFCGETERDHQQTLDLIRRVRYSFCYVFPYSMREVGNVALEYEHYCR</sequence>
<dbReference type="PROSITE" id="PS51918">
    <property type="entry name" value="RADICAL_SAM"/>
    <property type="match status" value="1"/>
</dbReference>
<dbReference type="InterPro" id="IPR023404">
    <property type="entry name" value="rSAM_horseshoe"/>
</dbReference>
<dbReference type="GO" id="GO:0035597">
    <property type="term" value="F:tRNA-2-methylthio-N(6)-dimethylallyladenosine(37) synthase activity"/>
    <property type="evidence" value="ECO:0007669"/>
    <property type="project" value="TreeGrafter"/>
</dbReference>
<dbReference type="SUPFAM" id="SSF102114">
    <property type="entry name" value="Radical SAM enzymes"/>
    <property type="match status" value="1"/>
</dbReference>
<accession>A0A0M3HJW0</accession>
<evidence type="ECO:0000313" key="2">
    <source>
        <dbReference type="Proteomes" id="UP000036681"/>
    </source>
</evidence>
<evidence type="ECO:0000259" key="1">
    <source>
        <dbReference type="PROSITE" id="PS51918"/>
    </source>
</evidence>
<dbReference type="PANTHER" id="PTHR43020">
    <property type="entry name" value="CDK5 REGULATORY SUBUNIT-ASSOCIATED PROTEIN 1"/>
    <property type="match status" value="1"/>
</dbReference>
<dbReference type="Gene3D" id="3.80.30.20">
    <property type="entry name" value="tm_1862 like domain"/>
    <property type="match status" value="1"/>
</dbReference>
<proteinExistence type="predicted"/>
<dbReference type="InterPro" id="IPR058240">
    <property type="entry name" value="rSAM_sf"/>
</dbReference>
<feature type="domain" description="Radical SAM core" evidence="1">
    <location>
        <begin position="1"/>
        <end position="121"/>
    </location>
</feature>
<organism evidence="2 3">
    <name type="scientific">Ascaris lumbricoides</name>
    <name type="common">Giant roundworm</name>
    <dbReference type="NCBI Taxonomy" id="6252"/>
    <lineage>
        <taxon>Eukaryota</taxon>
        <taxon>Metazoa</taxon>
        <taxon>Ecdysozoa</taxon>
        <taxon>Nematoda</taxon>
        <taxon>Chromadorea</taxon>
        <taxon>Rhabditida</taxon>
        <taxon>Spirurina</taxon>
        <taxon>Ascaridomorpha</taxon>
        <taxon>Ascaridoidea</taxon>
        <taxon>Ascarididae</taxon>
        <taxon>Ascaris</taxon>
    </lineage>
</organism>
<keyword evidence="2" id="KW-1185">Reference proteome</keyword>
<dbReference type="InterPro" id="IPR007197">
    <property type="entry name" value="rSAM"/>
</dbReference>
<protein>
    <submittedName>
        <fullName evidence="3">Radical SAM core domain-containing protein</fullName>
    </submittedName>
</protein>
<reference evidence="3" key="1">
    <citation type="submission" date="2017-02" db="UniProtKB">
        <authorList>
            <consortium name="WormBaseParasite"/>
        </authorList>
    </citation>
    <scope>IDENTIFICATION</scope>
</reference>
<evidence type="ECO:0000313" key="3">
    <source>
        <dbReference type="WBParaSite" id="ALUE_0000180501-mRNA-1"/>
    </source>
</evidence>
<dbReference type="WBParaSite" id="ALUE_0000180501-mRNA-1">
    <property type="protein sequence ID" value="ALUE_0000180501-mRNA-1"/>
    <property type="gene ID" value="ALUE_0000180501"/>
</dbReference>
<dbReference type="PANTHER" id="PTHR43020:SF2">
    <property type="entry name" value="MITOCHONDRIAL TRNA METHYLTHIOTRANSFERASE CDK5RAP1"/>
    <property type="match status" value="1"/>
</dbReference>
<name>A0A0M3HJW0_ASCLU</name>
<dbReference type="GO" id="GO:0005739">
    <property type="term" value="C:mitochondrion"/>
    <property type="evidence" value="ECO:0007669"/>
    <property type="project" value="TreeGrafter"/>
</dbReference>